<dbReference type="CDD" id="cd17332">
    <property type="entry name" value="MFS_MelB_like"/>
    <property type="match status" value="1"/>
</dbReference>
<feature type="transmembrane region" description="Helical" evidence="8">
    <location>
        <begin position="356"/>
        <end position="378"/>
    </location>
</feature>
<keyword evidence="11" id="KW-1185">Reference proteome</keyword>
<comment type="subcellular location">
    <subcellularLocation>
        <location evidence="1">Cell membrane</location>
        <topology evidence="1">Multi-pass membrane protein</topology>
    </subcellularLocation>
</comment>
<dbReference type="InterPro" id="IPR036259">
    <property type="entry name" value="MFS_trans_sf"/>
</dbReference>
<keyword evidence="7 8" id="KW-0472">Membrane</keyword>
<dbReference type="Proteomes" id="UP000264589">
    <property type="component" value="Unassembled WGS sequence"/>
</dbReference>
<dbReference type="PROSITE" id="PS00872">
    <property type="entry name" value="NA_GALACTOSIDE_SYMP"/>
    <property type="match status" value="1"/>
</dbReference>
<dbReference type="FunCoup" id="A0A371RI42">
    <property type="interactions" value="152"/>
</dbReference>
<reference evidence="10 11" key="1">
    <citation type="submission" date="2018-08" db="EMBL/GenBank/DDBJ databases">
        <title>Parvularcula sp. SM1705, isolated from surface water of the South Sea China.</title>
        <authorList>
            <person name="Sun L."/>
        </authorList>
    </citation>
    <scope>NUCLEOTIDE SEQUENCE [LARGE SCALE GENOMIC DNA]</scope>
    <source>
        <strain evidence="10 11">SM1705</strain>
    </source>
</reference>
<keyword evidence="4" id="KW-1003">Cell membrane</keyword>
<feature type="transmembrane region" description="Helical" evidence="8">
    <location>
        <begin position="390"/>
        <end position="417"/>
    </location>
</feature>
<evidence type="ECO:0000256" key="5">
    <source>
        <dbReference type="ARBA" id="ARBA00022692"/>
    </source>
</evidence>
<dbReference type="SUPFAM" id="SSF103473">
    <property type="entry name" value="MFS general substrate transporter"/>
    <property type="match status" value="1"/>
</dbReference>
<evidence type="ECO:0000259" key="9">
    <source>
        <dbReference type="PROSITE" id="PS50850"/>
    </source>
</evidence>
<feature type="transmembrane region" description="Helical" evidence="8">
    <location>
        <begin position="208"/>
        <end position="227"/>
    </location>
</feature>
<gene>
    <name evidence="10" type="ORF">DX908_07470</name>
</gene>
<dbReference type="PANTHER" id="PTHR11328:SF24">
    <property type="entry name" value="MAJOR FACILITATOR SUPERFAMILY (MFS) PROFILE DOMAIN-CONTAINING PROTEIN"/>
    <property type="match status" value="1"/>
</dbReference>
<dbReference type="GO" id="GO:0006814">
    <property type="term" value="P:sodium ion transport"/>
    <property type="evidence" value="ECO:0007669"/>
    <property type="project" value="InterPro"/>
</dbReference>
<dbReference type="InterPro" id="IPR039672">
    <property type="entry name" value="MFS_2"/>
</dbReference>
<feature type="transmembrane region" description="Helical" evidence="8">
    <location>
        <begin position="257"/>
        <end position="283"/>
    </location>
</feature>
<feature type="transmembrane region" description="Helical" evidence="8">
    <location>
        <begin position="106"/>
        <end position="127"/>
    </location>
</feature>
<protein>
    <submittedName>
        <fullName evidence="10">MFS transporter</fullName>
    </submittedName>
</protein>
<evidence type="ECO:0000256" key="1">
    <source>
        <dbReference type="ARBA" id="ARBA00004651"/>
    </source>
</evidence>
<dbReference type="OrthoDB" id="181905at2"/>
<feature type="transmembrane region" description="Helical" evidence="8">
    <location>
        <begin position="178"/>
        <end position="202"/>
    </location>
</feature>
<feature type="transmembrane region" description="Helical" evidence="8">
    <location>
        <begin position="437"/>
        <end position="457"/>
    </location>
</feature>
<evidence type="ECO:0000256" key="2">
    <source>
        <dbReference type="ARBA" id="ARBA00009617"/>
    </source>
</evidence>
<dbReference type="GO" id="GO:0015293">
    <property type="term" value="F:symporter activity"/>
    <property type="evidence" value="ECO:0007669"/>
    <property type="project" value="InterPro"/>
</dbReference>
<feature type="transmembrane region" description="Helical" evidence="8">
    <location>
        <begin position="289"/>
        <end position="311"/>
    </location>
</feature>
<keyword evidence="3" id="KW-0813">Transport</keyword>
<comment type="caution">
    <text evidence="10">The sequence shown here is derived from an EMBL/GenBank/DDBJ whole genome shotgun (WGS) entry which is preliminary data.</text>
</comment>
<feature type="transmembrane region" description="Helical" evidence="8">
    <location>
        <begin position="30"/>
        <end position="52"/>
    </location>
</feature>
<dbReference type="PANTHER" id="PTHR11328">
    <property type="entry name" value="MAJOR FACILITATOR SUPERFAMILY DOMAIN-CONTAINING PROTEIN"/>
    <property type="match status" value="1"/>
</dbReference>
<sequence length="472" mass="50813">MNKNVTDAPTLNPGEDGQPKVAGAYDPAKALPLLLCIGWGVGTFGISVMFNSVNLLLQRYATDFLGIAAASYGVIYFLSKIYDAITDPLMGAISDRTKSRAGRRRPYLVLGGLVSAAAFIALFNAPSIEETPYAIAIFAGLLILYSTGYTIFNVPYLAMPAEMTTNYLERARLISFRVYAIGFGSLAGLSFAPMLVAMWGGGREGHVMLAWIYGALILIASITCFAATSQARATTNVEKSPLSRAEKLKLIFTNKPFMILVGVKTLHLASLAVTQAAFIYFVVYVLDKGYGALGLLGLANAAGMLVGNPLWYWAAKRLRDKRILYMCASVFAGLVLLSWWFSSASEPMEVTMLRKFLHGITTAGSLLFGQAMLPDAIAHDAQRSGLRREGIFAGIFTTAEKFAFAVGGAITGIFLGLMGYISSTTGATDQPETAIRAIYLCVSVLPATLLFFSVLLLTQYNLSEDQVEAAAR</sequence>
<dbReference type="Gene3D" id="1.20.1250.20">
    <property type="entry name" value="MFS general substrate transporter like domains"/>
    <property type="match status" value="1"/>
</dbReference>
<evidence type="ECO:0000256" key="6">
    <source>
        <dbReference type="ARBA" id="ARBA00022989"/>
    </source>
</evidence>
<keyword evidence="6 8" id="KW-1133">Transmembrane helix</keyword>
<evidence type="ECO:0000256" key="7">
    <source>
        <dbReference type="ARBA" id="ARBA00023136"/>
    </source>
</evidence>
<dbReference type="RefSeq" id="WP_116391736.1">
    <property type="nucleotide sequence ID" value="NZ_QUQO01000001.1"/>
</dbReference>
<name>A0A371RI42_9PROT</name>
<feature type="transmembrane region" description="Helical" evidence="8">
    <location>
        <begin position="323"/>
        <end position="341"/>
    </location>
</feature>
<evidence type="ECO:0000256" key="3">
    <source>
        <dbReference type="ARBA" id="ARBA00022448"/>
    </source>
</evidence>
<evidence type="ECO:0000313" key="10">
    <source>
        <dbReference type="EMBL" id="RFB05105.1"/>
    </source>
</evidence>
<dbReference type="EMBL" id="QUQO01000001">
    <property type="protein sequence ID" value="RFB05105.1"/>
    <property type="molecule type" value="Genomic_DNA"/>
</dbReference>
<keyword evidence="5 8" id="KW-0812">Transmembrane</keyword>
<dbReference type="InterPro" id="IPR020846">
    <property type="entry name" value="MFS_dom"/>
</dbReference>
<feature type="transmembrane region" description="Helical" evidence="8">
    <location>
        <begin position="133"/>
        <end position="157"/>
    </location>
</feature>
<dbReference type="InterPro" id="IPR018043">
    <property type="entry name" value="Na/Gal_symport_CS"/>
</dbReference>
<dbReference type="GO" id="GO:0005886">
    <property type="term" value="C:plasma membrane"/>
    <property type="evidence" value="ECO:0007669"/>
    <property type="project" value="UniProtKB-SubCell"/>
</dbReference>
<dbReference type="Pfam" id="PF13347">
    <property type="entry name" value="MFS_2"/>
    <property type="match status" value="1"/>
</dbReference>
<evidence type="ECO:0000256" key="4">
    <source>
        <dbReference type="ARBA" id="ARBA00022475"/>
    </source>
</evidence>
<accession>A0A371RI42</accession>
<feature type="transmembrane region" description="Helical" evidence="8">
    <location>
        <begin position="64"/>
        <end position="85"/>
    </location>
</feature>
<feature type="domain" description="Major facilitator superfamily (MFS) profile" evidence="9">
    <location>
        <begin position="31"/>
        <end position="461"/>
    </location>
</feature>
<dbReference type="PROSITE" id="PS50850">
    <property type="entry name" value="MFS"/>
    <property type="match status" value="1"/>
</dbReference>
<comment type="similarity">
    <text evidence="2">Belongs to the sodium:galactoside symporter (TC 2.A.2) family.</text>
</comment>
<evidence type="ECO:0000256" key="8">
    <source>
        <dbReference type="SAM" id="Phobius"/>
    </source>
</evidence>
<evidence type="ECO:0000313" key="11">
    <source>
        <dbReference type="Proteomes" id="UP000264589"/>
    </source>
</evidence>
<proteinExistence type="inferred from homology"/>
<dbReference type="InParanoid" id="A0A371RI42"/>
<dbReference type="AlphaFoldDB" id="A0A371RI42"/>
<organism evidence="10 11">
    <name type="scientific">Parvularcula marina</name>
    <dbReference type="NCBI Taxonomy" id="2292771"/>
    <lineage>
        <taxon>Bacteria</taxon>
        <taxon>Pseudomonadati</taxon>
        <taxon>Pseudomonadota</taxon>
        <taxon>Alphaproteobacteria</taxon>
        <taxon>Parvularculales</taxon>
        <taxon>Parvularculaceae</taxon>
        <taxon>Parvularcula</taxon>
    </lineage>
</organism>
<dbReference type="GO" id="GO:0008643">
    <property type="term" value="P:carbohydrate transport"/>
    <property type="evidence" value="ECO:0007669"/>
    <property type="project" value="InterPro"/>
</dbReference>